<dbReference type="GO" id="GO:0003677">
    <property type="term" value="F:DNA binding"/>
    <property type="evidence" value="ECO:0007669"/>
    <property type="project" value="UniProtKB-KW"/>
</dbReference>
<dbReference type="EnsemblMetazoa" id="tetur09g05770.1">
    <property type="protein sequence ID" value="tetur09g05770.1"/>
    <property type="gene ID" value="tetur09g05770"/>
</dbReference>
<evidence type="ECO:0000259" key="6">
    <source>
        <dbReference type="PROSITE" id="PS51011"/>
    </source>
</evidence>
<dbReference type="GO" id="GO:0005634">
    <property type="term" value="C:nucleus"/>
    <property type="evidence" value="ECO:0007669"/>
    <property type="project" value="TreeGrafter"/>
</dbReference>
<dbReference type="PANTHER" id="PTHR15348:SF0">
    <property type="entry name" value="PROTEIN DEAD RINGER"/>
    <property type="match status" value="1"/>
</dbReference>
<dbReference type="SUPFAM" id="SSF46774">
    <property type="entry name" value="ARID-like"/>
    <property type="match status" value="1"/>
</dbReference>
<dbReference type="GO" id="GO:0006357">
    <property type="term" value="P:regulation of transcription by RNA polymerase II"/>
    <property type="evidence" value="ECO:0007669"/>
    <property type="project" value="InterPro"/>
</dbReference>
<keyword evidence="2" id="KW-0238">DNA-binding</keyword>
<evidence type="ECO:0000313" key="8">
    <source>
        <dbReference type="Proteomes" id="UP000015104"/>
    </source>
</evidence>
<evidence type="ECO:0000256" key="1">
    <source>
        <dbReference type="ARBA" id="ARBA00023015"/>
    </source>
</evidence>
<feature type="region of interest" description="Disordered" evidence="5">
    <location>
        <begin position="91"/>
        <end position="121"/>
    </location>
</feature>
<keyword evidence="8" id="KW-1185">Reference proteome</keyword>
<reference evidence="8" key="1">
    <citation type="submission" date="2011-08" db="EMBL/GenBank/DDBJ databases">
        <authorList>
            <person name="Rombauts S."/>
        </authorList>
    </citation>
    <scope>NUCLEOTIDE SEQUENCE</scope>
    <source>
        <strain evidence="8">London</strain>
    </source>
</reference>
<proteinExistence type="predicted"/>
<evidence type="ECO:0000256" key="3">
    <source>
        <dbReference type="ARBA" id="ARBA00023163"/>
    </source>
</evidence>
<dbReference type="InterPro" id="IPR001606">
    <property type="entry name" value="ARID_dom"/>
</dbReference>
<keyword evidence="1" id="KW-0805">Transcription regulation</keyword>
<keyword evidence="4" id="KW-0539">Nucleus</keyword>
<dbReference type="AlphaFoldDB" id="T1KE94"/>
<dbReference type="EMBL" id="CAEY01002034">
    <property type="status" value="NOT_ANNOTATED_CDS"/>
    <property type="molecule type" value="Genomic_DNA"/>
</dbReference>
<dbReference type="InterPro" id="IPR036431">
    <property type="entry name" value="ARID_dom_sf"/>
</dbReference>
<organism evidence="7 8">
    <name type="scientific">Tetranychus urticae</name>
    <name type="common">Two-spotted spider mite</name>
    <dbReference type="NCBI Taxonomy" id="32264"/>
    <lineage>
        <taxon>Eukaryota</taxon>
        <taxon>Metazoa</taxon>
        <taxon>Ecdysozoa</taxon>
        <taxon>Arthropoda</taxon>
        <taxon>Chelicerata</taxon>
        <taxon>Arachnida</taxon>
        <taxon>Acari</taxon>
        <taxon>Acariformes</taxon>
        <taxon>Trombidiformes</taxon>
        <taxon>Prostigmata</taxon>
        <taxon>Eleutherengona</taxon>
        <taxon>Raphignathae</taxon>
        <taxon>Tetranychoidea</taxon>
        <taxon>Tetranychidae</taxon>
        <taxon>Tetranychus</taxon>
    </lineage>
</organism>
<dbReference type="InterPro" id="IPR045147">
    <property type="entry name" value="ARI3A/B/C"/>
</dbReference>
<dbReference type="Gene3D" id="1.10.150.60">
    <property type="entry name" value="ARID DNA-binding domain"/>
    <property type="match status" value="1"/>
</dbReference>
<keyword evidence="3" id="KW-0804">Transcription</keyword>
<evidence type="ECO:0000256" key="5">
    <source>
        <dbReference type="SAM" id="MobiDB-lite"/>
    </source>
</evidence>
<dbReference type="PANTHER" id="PTHR15348">
    <property type="entry name" value="AT-RICH INTERACTIVE DOMAIN-CONTAINING PROTEIN ARID DOMAIN- CONTAINING PROTEIN DEAD RINGER PROTEIN B-CELL REGULATOR OF IGH TRANSCRIPTION BRIGHT"/>
    <property type="match status" value="1"/>
</dbReference>
<name>T1KE94_TETUR</name>
<dbReference type="HOGENOM" id="CLU_1367787_0_0_1"/>
<sequence>MLSLEITKGLNLPSSITSAAFTLRTQYMKYLYPYECDRENLSTPEELQQAIDGNRREGRRLSNGQYVDVALSLAAGGSGISGNSIVGNNGSMANGGHTNGGPAKGHPSNGGHTAHIKTETGGSGSAFSGVCPARASETILKAPAIVVRYR</sequence>
<reference evidence="7" key="2">
    <citation type="submission" date="2015-06" db="UniProtKB">
        <authorList>
            <consortium name="EnsemblMetazoa"/>
        </authorList>
    </citation>
    <scope>IDENTIFICATION</scope>
</reference>
<feature type="domain" description="ARID" evidence="6">
    <location>
        <begin position="1"/>
        <end position="39"/>
    </location>
</feature>
<protein>
    <recommendedName>
        <fullName evidence="6">ARID domain-containing protein</fullName>
    </recommendedName>
</protein>
<dbReference type="STRING" id="32264.T1KE94"/>
<dbReference type="Proteomes" id="UP000015104">
    <property type="component" value="Unassembled WGS sequence"/>
</dbReference>
<evidence type="ECO:0000313" key="7">
    <source>
        <dbReference type="EnsemblMetazoa" id="tetur09g05770.1"/>
    </source>
</evidence>
<dbReference type="eggNOG" id="KOG2744">
    <property type="taxonomic scope" value="Eukaryota"/>
</dbReference>
<accession>T1KE94</accession>
<dbReference type="PROSITE" id="PS51011">
    <property type="entry name" value="ARID"/>
    <property type="match status" value="1"/>
</dbReference>
<evidence type="ECO:0000256" key="2">
    <source>
        <dbReference type="ARBA" id="ARBA00023125"/>
    </source>
</evidence>
<evidence type="ECO:0000256" key="4">
    <source>
        <dbReference type="ARBA" id="ARBA00023242"/>
    </source>
</evidence>